<comment type="caution">
    <text evidence="1">The sequence shown here is derived from an EMBL/GenBank/DDBJ whole genome shotgun (WGS) entry which is preliminary data.</text>
</comment>
<dbReference type="AlphaFoldDB" id="A0AAW1QQ83"/>
<evidence type="ECO:0000313" key="1">
    <source>
        <dbReference type="EMBL" id="KAK9823604.1"/>
    </source>
</evidence>
<organism evidence="1 2">
    <name type="scientific">[Myrmecia] bisecta</name>
    <dbReference type="NCBI Taxonomy" id="41462"/>
    <lineage>
        <taxon>Eukaryota</taxon>
        <taxon>Viridiplantae</taxon>
        <taxon>Chlorophyta</taxon>
        <taxon>core chlorophytes</taxon>
        <taxon>Trebouxiophyceae</taxon>
        <taxon>Trebouxiales</taxon>
        <taxon>Trebouxiaceae</taxon>
        <taxon>Myrmecia</taxon>
    </lineage>
</organism>
<dbReference type="Proteomes" id="UP001489004">
    <property type="component" value="Unassembled WGS sequence"/>
</dbReference>
<sequence length="82" mass="8407">MLGLLQQASRAGQAGLAVAANRAQTAVDLAIEGAALVSVISELGLYMVGKLVYDGQSISQVGDGAFTAVHERMQHGAEQTPP</sequence>
<proteinExistence type="predicted"/>
<keyword evidence="2" id="KW-1185">Reference proteome</keyword>
<dbReference type="EMBL" id="JALJOR010000002">
    <property type="protein sequence ID" value="KAK9823604.1"/>
    <property type="molecule type" value="Genomic_DNA"/>
</dbReference>
<reference evidence="1 2" key="1">
    <citation type="journal article" date="2024" name="Nat. Commun.">
        <title>Phylogenomics reveals the evolutionary origins of lichenization in chlorophyte algae.</title>
        <authorList>
            <person name="Puginier C."/>
            <person name="Libourel C."/>
            <person name="Otte J."/>
            <person name="Skaloud P."/>
            <person name="Haon M."/>
            <person name="Grisel S."/>
            <person name="Petersen M."/>
            <person name="Berrin J.G."/>
            <person name="Delaux P.M."/>
            <person name="Dal Grande F."/>
            <person name="Keller J."/>
        </authorList>
    </citation>
    <scope>NUCLEOTIDE SEQUENCE [LARGE SCALE GENOMIC DNA]</scope>
    <source>
        <strain evidence="1 2">SAG 2043</strain>
    </source>
</reference>
<name>A0AAW1QQ83_9CHLO</name>
<gene>
    <name evidence="1" type="ORF">WJX72_004178</name>
</gene>
<evidence type="ECO:0000313" key="2">
    <source>
        <dbReference type="Proteomes" id="UP001489004"/>
    </source>
</evidence>
<protein>
    <submittedName>
        <fullName evidence="1">Uncharacterized protein</fullName>
    </submittedName>
</protein>
<accession>A0AAW1QQ83</accession>